<evidence type="ECO:0000313" key="2">
    <source>
        <dbReference type="Proteomes" id="UP001281147"/>
    </source>
</evidence>
<dbReference type="Proteomes" id="UP001281147">
    <property type="component" value="Unassembled WGS sequence"/>
</dbReference>
<comment type="caution">
    <text evidence="1">The sequence shown here is derived from an EMBL/GenBank/DDBJ whole genome shotgun (WGS) entry which is preliminary data.</text>
</comment>
<gene>
    <name evidence="1" type="ORF">LTR37_006583</name>
</gene>
<protein>
    <submittedName>
        <fullName evidence="1">Uncharacterized protein</fullName>
    </submittedName>
</protein>
<sequence>MIGTVLRMRRSESRFKTDSPNEQGGSDYEMPDHKHHMHTRIDNSSQQVLSTPSDSGLDASFDLARSLDGMIVPGPPPSSRDSLLQPLNLNHELPCPITVFAALYLNGRILGLECSTSAAFKSPPASPDVPLSLQPTRTQLSTVHFGGIDRFPFPKMRDNLIHLTNEEEFSKDLFTMPSFEIRPGAMPWDARAWTMEKPFADKWSFLFY</sequence>
<name>A0ACC3NFL9_9PEZI</name>
<reference evidence="1" key="1">
    <citation type="submission" date="2023-07" db="EMBL/GenBank/DDBJ databases">
        <title>Black Yeasts Isolated from many extreme environments.</title>
        <authorList>
            <person name="Coleine C."/>
            <person name="Stajich J.E."/>
            <person name="Selbmann L."/>
        </authorList>
    </citation>
    <scope>NUCLEOTIDE SEQUENCE</scope>
    <source>
        <strain evidence="1">CCFEE 5714</strain>
    </source>
</reference>
<organism evidence="1 2">
    <name type="scientific">Vermiconidia calcicola</name>
    <dbReference type="NCBI Taxonomy" id="1690605"/>
    <lineage>
        <taxon>Eukaryota</taxon>
        <taxon>Fungi</taxon>
        <taxon>Dikarya</taxon>
        <taxon>Ascomycota</taxon>
        <taxon>Pezizomycotina</taxon>
        <taxon>Dothideomycetes</taxon>
        <taxon>Dothideomycetidae</taxon>
        <taxon>Mycosphaerellales</taxon>
        <taxon>Extremaceae</taxon>
        <taxon>Vermiconidia</taxon>
    </lineage>
</organism>
<accession>A0ACC3NFL9</accession>
<evidence type="ECO:0000313" key="1">
    <source>
        <dbReference type="EMBL" id="KAK3716138.1"/>
    </source>
</evidence>
<dbReference type="EMBL" id="JAUTXU010000044">
    <property type="protein sequence ID" value="KAK3716138.1"/>
    <property type="molecule type" value="Genomic_DNA"/>
</dbReference>
<keyword evidence="2" id="KW-1185">Reference proteome</keyword>
<proteinExistence type="predicted"/>